<evidence type="ECO:0000256" key="3">
    <source>
        <dbReference type="ARBA" id="ARBA00022837"/>
    </source>
</evidence>
<dbReference type="InterPro" id="IPR018247">
    <property type="entry name" value="EF_Hand_1_Ca_BS"/>
</dbReference>
<evidence type="ECO:0000256" key="4">
    <source>
        <dbReference type="SAM" id="MobiDB-lite"/>
    </source>
</evidence>
<proteinExistence type="predicted"/>
<evidence type="ECO:0000313" key="6">
    <source>
        <dbReference type="EMBL" id="MDO6963111.1"/>
    </source>
</evidence>
<keyword evidence="7" id="KW-1185">Reference proteome</keyword>
<dbReference type="PROSITE" id="PS50222">
    <property type="entry name" value="EF_HAND_2"/>
    <property type="match status" value="2"/>
</dbReference>
<feature type="region of interest" description="Disordered" evidence="4">
    <location>
        <begin position="157"/>
        <end position="207"/>
    </location>
</feature>
<evidence type="ECO:0000256" key="2">
    <source>
        <dbReference type="ARBA" id="ARBA00022737"/>
    </source>
</evidence>
<gene>
    <name evidence="6" type="ORF">Q4481_04025</name>
</gene>
<keyword evidence="3" id="KW-0106">Calcium</keyword>
<dbReference type="Gene3D" id="1.10.238.10">
    <property type="entry name" value="EF-hand"/>
    <property type="match status" value="2"/>
</dbReference>
<keyword evidence="2" id="KW-0677">Repeat</keyword>
<feature type="compositionally biased region" description="Acidic residues" evidence="4">
    <location>
        <begin position="196"/>
        <end position="207"/>
    </location>
</feature>
<comment type="caution">
    <text evidence="6">The sequence shown here is derived from an EMBL/GenBank/DDBJ whole genome shotgun (WGS) entry which is preliminary data.</text>
</comment>
<evidence type="ECO:0000259" key="5">
    <source>
        <dbReference type="PROSITE" id="PS50222"/>
    </source>
</evidence>
<dbReference type="InterPro" id="IPR051581">
    <property type="entry name" value="Ca-bind"/>
</dbReference>
<reference evidence="6" key="1">
    <citation type="journal article" date="2015" name="Int. J. Syst. Evol. Microbiol.">
        <title>Rhizobium alvei sp. nov., isolated from a freshwater river.</title>
        <authorList>
            <person name="Sheu S.Y."/>
            <person name="Huang H.W."/>
            <person name="Young C.C."/>
            <person name="Chen W.M."/>
        </authorList>
    </citation>
    <scope>NUCLEOTIDE SEQUENCE</scope>
    <source>
        <strain evidence="6">TNR-22</strain>
    </source>
</reference>
<accession>A0ABT8YHQ8</accession>
<feature type="domain" description="EF-hand" evidence="5">
    <location>
        <begin position="114"/>
        <end position="149"/>
    </location>
</feature>
<dbReference type="SMART" id="SM00054">
    <property type="entry name" value="EFh"/>
    <property type="match status" value="4"/>
</dbReference>
<dbReference type="InterPro" id="IPR002048">
    <property type="entry name" value="EF_hand_dom"/>
</dbReference>
<organism evidence="6 7">
    <name type="scientific">Rhizobium alvei</name>
    <dbReference type="NCBI Taxonomy" id="1132659"/>
    <lineage>
        <taxon>Bacteria</taxon>
        <taxon>Pseudomonadati</taxon>
        <taxon>Pseudomonadota</taxon>
        <taxon>Alphaproteobacteria</taxon>
        <taxon>Hyphomicrobiales</taxon>
        <taxon>Rhizobiaceae</taxon>
        <taxon>Rhizobium/Agrobacterium group</taxon>
        <taxon>Rhizobium</taxon>
    </lineage>
</organism>
<name>A0ABT8YHQ8_9HYPH</name>
<protein>
    <submittedName>
        <fullName evidence="6">EF-hand domain-containing protein</fullName>
    </submittedName>
</protein>
<dbReference type="CDD" id="cd00051">
    <property type="entry name" value="EFh"/>
    <property type="match status" value="1"/>
</dbReference>
<feature type="region of interest" description="Disordered" evidence="4">
    <location>
        <begin position="95"/>
        <end position="132"/>
    </location>
</feature>
<dbReference type="EMBL" id="JAUOZU010000003">
    <property type="protein sequence ID" value="MDO6963111.1"/>
    <property type="molecule type" value="Genomic_DNA"/>
</dbReference>
<reference evidence="6" key="2">
    <citation type="submission" date="2023-07" db="EMBL/GenBank/DDBJ databases">
        <authorList>
            <person name="Shen H."/>
        </authorList>
    </citation>
    <scope>NUCLEOTIDE SEQUENCE</scope>
    <source>
        <strain evidence="6">TNR-22</strain>
    </source>
</reference>
<dbReference type="Proteomes" id="UP001174932">
    <property type="component" value="Unassembled WGS sequence"/>
</dbReference>
<dbReference type="PROSITE" id="PS00018">
    <property type="entry name" value="EF_HAND_1"/>
    <property type="match status" value="1"/>
</dbReference>
<feature type="compositionally biased region" description="Basic and acidic residues" evidence="4">
    <location>
        <begin position="25"/>
        <end position="35"/>
    </location>
</feature>
<evidence type="ECO:0000313" key="7">
    <source>
        <dbReference type="Proteomes" id="UP001174932"/>
    </source>
</evidence>
<dbReference type="PANTHER" id="PTHR34524:SF6">
    <property type="entry name" value="CALCYPHOSINE LIKE"/>
    <property type="match status" value="1"/>
</dbReference>
<dbReference type="Pfam" id="PF00036">
    <property type="entry name" value="EF-hand_1"/>
    <property type="match status" value="1"/>
</dbReference>
<evidence type="ECO:0000256" key="1">
    <source>
        <dbReference type="ARBA" id="ARBA00022723"/>
    </source>
</evidence>
<dbReference type="Pfam" id="PF13499">
    <property type="entry name" value="EF-hand_7"/>
    <property type="match status" value="1"/>
</dbReference>
<feature type="region of interest" description="Disordered" evidence="4">
    <location>
        <begin position="23"/>
        <end position="48"/>
    </location>
</feature>
<dbReference type="RefSeq" id="WP_304375001.1">
    <property type="nucleotide sequence ID" value="NZ_JAUOZU010000003.1"/>
</dbReference>
<sequence>MSTTSSVSGSNAAYYQMQKNMFSKTDSDSDGKVTESEFVSARPKEISEEQASKLYASIDTEGTGSISFDQFSSAVDQAPESRMSSQAMDVLMQMNGQSGMMPPPPSGGAGGGGASEEEVAEIFDSLDTNQDGTVSQDEFLAAMPEDVTEEQATAFFESMDTEGTGSITEEQLAAGMSQPPMGPPPGAPPMGQYDDLTAEAEESTASV</sequence>
<feature type="domain" description="EF-hand" evidence="5">
    <location>
        <begin position="46"/>
        <end position="81"/>
    </location>
</feature>
<dbReference type="InterPro" id="IPR011992">
    <property type="entry name" value="EF-hand-dom_pair"/>
</dbReference>
<keyword evidence="1" id="KW-0479">Metal-binding</keyword>
<dbReference type="SUPFAM" id="SSF47473">
    <property type="entry name" value="EF-hand"/>
    <property type="match status" value="1"/>
</dbReference>
<dbReference type="PANTHER" id="PTHR34524">
    <property type="entry name" value="CALCYPHOSIN"/>
    <property type="match status" value="1"/>
</dbReference>